<dbReference type="Pfam" id="PF07693">
    <property type="entry name" value="KAP_NTPase"/>
    <property type="match status" value="1"/>
</dbReference>
<dbReference type="InterPro" id="IPR052754">
    <property type="entry name" value="NTPase_KAP_P-loop"/>
</dbReference>
<dbReference type="SUPFAM" id="SSF52540">
    <property type="entry name" value="P-loop containing nucleoside triphosphate hydrolases"/>
    <property type="match status" value="1"/>
</dbReference>
<comment type="caution">
    <text evidence="2">The sequence shown here is derived from an EMBL/GenBank/DDBJ whole genome shotgun (WGS) entry which is preliminary data.</text>
</comment>
<gene>
    <name evidence="2" type="ORF">C5613_41495</name>
</gene>
<dbReference type="Gene3D" id="3.40.50.300">
    <property type="entry name" value="P-loop containing nucleotide triphosphate hydrolases"/>
    <property type="match status" value="1"/>
</dbReference>
<dbReference type="PANTHER" id="PTHR22674:SF6">
    <property type="entry name" value="NTPASE KAP FAMILY P-LOOP DOMAIN-CONTAINING PROTEIN 1"/>
    <property type="match status" value="1"/>
</dbReference>
<accession>A0A2S8IGW3</accession>
<feature type="domain" description="KAP NTPase" evidence="1">
    <location>
        <begin position="28"/>
        <end position="310"/>
    </location>
</feature>
<evidence type="ECO:0000313" key="2">
    <source>
        <dbReference type="EMBL" id="PQP14010.1"/>
    </source>
</evidence>
<dbReference type="InterPro" id="IPR027417">
    <property type="entry name" value="P-loop_NTPase"/>
</dbReference>
<dbReference type="AlphaFoldDB" id="A0A2S8IGW3"/>
<organism evidence="2 3">
    <name type="scientific">Rhodococcus opacus</name>
    <name type="common">Nocardia opaca</name>
    <dbReference type="NCBI Taxonomy" id="37919"/>
    <lineage>
        <taxon>Bacteria</taxon>
        <taxon>Bacillati</taxon>
        <taxon>Actinomycetota</taxon>
        <taxon>Actinomycetes</taxon>
        <taxon>Mycobacteriales</taxon>
        <taxon>Nocardiaceae</taxon>
        <taxon>Rhodococcus</taxon>
    </lineage>
</organism>
<reference evidence="3" key="1">
    <citation type="submission" date="2018-02" db="EMBL/GenBank/DDBJ databases">
        <title>Draft genome sequencing of Rhodococcus opacus KU647198.</title>
        <authorList>
            <person name="Zheng B.-X."/>
        </authorList>
    </citation>
    <scope>NUCLEOTIDE SEQUENCE [LARGE SCALE GENOMIC DNA]</scope>
    <source>
        <strain evidence="3">04-OD7</strain>
    </source>
</reference>
<sequence>MNGMTATSPTGIFTDAPISQEDDDRLERKTFAAHVADRITAAGGYDSVAFGLTGSWGSGKTSVLRMIAGNMPTPEWSVHYFTPWAASDSAALVKEFYATIESALPKDVAKKVGGKLRAMVPLAAGAASMIPVAGKAVGTVVEEAGRYFEKSFQKQFEEASKEIVGTGTRILVVVDDIDRLHADELVAVLKTVRLLGNFPGIHYLLAYDQDTVCDVLTTTSIAKNTDRALQFLEKIVQYPFDLPPLQNAHRATELTTALARVEAAHQLGPTLTGRSQFGSSAVETLLTLVPPGDLGTLRAIHRLVTQFDIALTVIRPDEIDPEDLLVLTYMRVRYPKLYQKLPAWRSKLLWKMTSPRNGQEAEWNELVAGCFDEAPESARVEHLKRVLHYLFPAIEGDWMGGRQSRPCRISEAMYFDRYFVMGIPVGDISDADVQAGLAELARTGTLDEHSALRAALVDEHAAANAAEKCCRFLTDAMSGTTAANALSGAKQISGLLEGFGTVSGLSSAARFAGGLAWIALDRSVTAGDARAVLEELVNEWGLTVTVREIPREVFTSPESLSETLRAVEADLRRRCLEACIADVDAEDSPETGSVLFHLDYLNAEGLDDLRRHVRGMVDSGREIDELAARFVSVYTVMGSSSRTVGTQELGPLNLGDFEAVLSREYWRPRITARPEDSDEIDENDVSFHNRVRRARQAMMHVESSDT</sequence>
<dbReference type="Proteomes" id="UP000239290">
    <property type="component" value="Unassembled WGS sequence"/>
</dbReference>
<evidence type="ECO:0000259" key="1">
    <source>
        <dbReference type="Pfam" id="PF07693"/>
    </source>
</evidence>
<dbReference type="PANTHER" id="PTHR22674">
    <property type="entry name" value="NTPASE, KAP FAMILY P-LOOP DOMAIN-CONTAINING 1"/>
    <property type="match status" value="1"/>
</dbReference>
<protein>
    <recommendedName>
        <fullName evidence="1">KAP NTPase domain-containing protein</fullName>
    </recommendedName>
</protein>
<dbReference type="EMBL" id="PUIO01000094">
    <property type="protein sequence ID" value="PQP14010.1"/>
    <property type="molecule type" value="Genomic_DNA"/>
</dbReference>
<name>A0A2S8IGW3_RHOOP</name>
<dbReference type="InterPro" id="IPR011646">
    <property type="entry name" value="KAP_P-loop"/>
</dbReference>
<proteinExistence type="predicted"/>
<evidence type="ECO:0000313" key="3">
    <source>
        <dbReference type="Proteomes" id="UP000239290"/>
    </source>
</evidence>